<evidence type="ECO:0008006" key="5">
    <source>
        <dbReference type="Google" id="ProtNLM"/>
    </source>
</evidence>
<dbReference type="EMBL" id="JAKOGI010001022">
    <property type="protein sequence ID" value="KAJ8428328.1"/>
    <property type="molecule type" value="Genomic_DNA"/>
</dbReference>
<evidence type="ECO:0000313" key="3">
    <source>
        <dbReference type="EMBL" id="KAJ8428328.1"/>
    </source>
</evidence>
<evidence type="ECO:0000256" key="1">
    <source>
        <dbReference type="SAM" id="MobiDB-lite"/>
    </source>
</evidence>
<organism evidence="3 4">
    <name type="scientific">Carnegiea gigantea</name>
    <dbReference type="NCBI Taxonomy" id="171969"/>
    <lineage>
        <taxon>Eukaryota</taxon>
        <taxon>Viridiplantae</taxon>
        <taxon>Streptophyta</taxon>
        <taxon>Embryophyta</taxon>
        <taxon>Tracheophyta</taxon>
        <taxon>Spermatophyta</taxon>
        <taxon>Magnoliopsida</taxon>
        <taxon>eudicotyledons</taxon>
        <taxon>Gunneridae</taxon>
        <taxon>Pentapetalae</taxon>
        <taxon>Caryophyllales</taxon>
        <taxon>Cactineae</taxon>
        <taxon>Cactaceae</taxon>
        <taxon>Cactoideae</taxon>
        <taxon>Echinocereeae</taxon>
        <taxon>Carnegiea</taxon>
    </lineage>
</organism>
<feature type="region of interest" description="Disordered" evidence="1">
    <location>
        <begin position="1"/>
        <end position="96"/>
    </location>
</feature>
<keyword evidence="2" id="KW-0812">Transmembrane</keyword>
<keyword evidence="4" id="KW-1185">Reference proteome</keyword>
<keyword evidence="2" id="KW-1133">Transmembrane helix</keyword>
<dbReference type="OrthoDB" id="903824at2759"/>
<reference evidence="3" key="1">
    <citation type="submission" date="2022-04" db="EMBL/GenBank/DDBJ databases">
        <title>Carnegiea gigantea Genome sequencing and assembly v2.</title>
        <authorList>
            <person name="Copetti D."/>
            <person name="Sanderson M.J."/>
            <person name="Burquez A."/>
            <person name="Wojciechowski M.F."/>
        </authorList>
    </citation>
    <scope>NUCLEOTIDE SEQUENCE</scope>
    <source>
        <strain evidence="3">SGP5-SGP5p</strain>
        <tissue evidence="3">Aerial part</tissue>
    </source>
</reference>
<gene>
    <name evidence="3" type="ORF">Cgig2_021776</name>
</gene>
<dbReference type="InterPro" id="IPR055301">
    <property type="entry name" value="Lea14-like_2"/>
</dbReference>
<protein>
    <recommendedName>
        <fullName evidence="5">Late embryogenesis abundant protein LEA-2 subgroup domain-containing protein</fullName>
    </recommendedName>
</protein>
<evidence type="ECO:0000313" key="4">
    <source>
        <dbReference type="Proteomes" id="UP001153076"/>
    </source>
</evidence>
<feature type="transmembrane region" description="Helical" evidence="2">
    <location>
        <begin position="126"/>
        <end position="149"/>
    </location>
</feature>
<proteinExistence type="predicted"/>
<dbReference type="AlphaFoldDB" id="A0A9Q1JP22"/>
<dbReference type="Proteomes" id="UP001153076">
    <property type="component" value="Unassembled WGS sequence"/>
</dbReference>
<feature type="compositionally biased region" description="Polar residues" evidence="1">
    <location>
        <begin position="1"/>
        <end position="18"/>
    </location>
</feature>
<evidence type="ECO:0000256" key="2">
    <source>
        <dbReference type="SAM" id="Phobius"/>
    </source>
</evidence>
<name>A0A9Q1JP22_9CARY</name>
<dbReference type="PANTHER" id="PTHR31852">
    <property type="entry name" value="LATE EMBRYOGENESIS ABUNDANT (LEA) HYDROXYPROLINE-RICH GLYCOPROTEIN FAMILY"/>
    <property type="match status" value="1"/>
</dbReference>
<sequence length="310" mass="34668">MHAKTNSDVTSIAASSPTRSPPRRLVYFVQSPSRESHDGEKTTSFHSTPALSPMASPHHYHSRESSTRFSETLKPGSDGPREASSTDVVQGAGEKRRQPWHEYDVIKEEQLVEDEEGPKTFCRRCYLLAFILGFFVLFSLFSVILWGAARRQKPNISMKSIEFERFVISAGSDSTGVATEMASVNSTLKFLYRNMATFFGVHVTSTPIDLSYYEIPIATGNLKKFYQLRKSQRTVNVQIIGDKIPLYGSGAGFSPSEPVNMMLSFTVQSRAYVLGRLVKPKFYKSIQCAISMDPKKFNSPISLKKACTCQ</sequence>
<accession>A0A9Q1JP22</accession>
<keyword evidence="2" id="KW-0472">Membrane</keyword>
<comment type="caution">
    <text evidence="3">The sequence shown here is derived from an EMBL/GenBank/DDBJ whole genome shotgun (WGS) entry which is preliminary data.</text>
</comment>
<feature type="compositionally biased region" description="Basic and acidic residues" evidence="1">
    <location>
        <begin position="34"/>
        <end position="43"/>
    </location>
</feature>